<dbReference type="RefSeq" id="WP_114958194.1">
    <property type="nucleotide sequence ID" value="NZ_JBHSJF010000005.1"/>
</dbReference>
<organism evidence="10 11">
    <name type="scientific">Flaviflagellibacter deserti</name>
    <dbReference type="NCBI Taxonomy" id="2267266"/>
    <lineage>
        <taxon>Bacteria</taxon>
        <taxon>Pseudomonadati</taxon>
        <taxon>Pseudomonadota</taxon>
        <taxon>Alphaproteobacteria</taxon>
        <taxon>Hyphomicrobiales</taxon>
        <taxon>Flaviflagellibacter</taxon>
    </lineage>
</organism>
<keyword evidence="5 10" id="KW-0378">Hydrolase</keyword>
<keyword evidence="4" id="KW-0574">Periplasm</keyword>
<dbReference type="InterPro" id="IPR005073">
    <property type="entry name" value="Peptidase_M74"/>
</dbReference>
<evidence type="ECO:0000256" key="3">
    <source>
        <dbReference type="ARBA" id="ARBA00022729"/>
    </source>
</evidence>
<dbReference type="EMBL" id="JBHSJF010000005">
    <property type="protein sequence ID" value="MFC5067703.1"/>
    <property type="molecule type" value="Genomic_DNA"/>
</dbReference>
<sequence length="355" mass="38464">MKRRTLLVVALALSIAGLGGASAVPLPESKPATLPAPGPLNVDKTPAKQLFGSEKLPADMATRSIGFYAKGCLAGAKALPINGPQWQVMRLSRNRNWGHPRLISTLEELARKVPKETKWPGLLVGDISQPRGGPMLTGHASHQVGLDADVWLNPMPNRLLTAKEREDISAVSLVARDWQDVDPKIWTPEHLKVIRLAARMPGVERIFVNPAIKKALCREATGDRGWLQTVRPYWGHNYHMHIRMVCPLGSATCKPQAPVPPGDGCDAALESWVKKQLPKPKPEKPTKPQPPPPPMMLSDLPAECRAVVNAPDKAAERPPLYPVSAKPSASDVPDDQSADTPDPTGQETPVPPTPQ</sequence>
<reference evidence="11" key="1">
    <citation type="journal article" date="2019" name="Int. J. Syst. Evol. Microbiol.">
        <title>The Global Catalogue of Microorganisms (GCM) 10K type strain sequencing project: providing services to taxonomists for standard genome sequencing and annotation.</title>
        <authorList>
            <consortium name="The Broad Institute Genomics Platform"/>
            <consortium name="The Broad Institute Genome Sequencing Center for Infectious Disease"/>
            <person name="Wu L."/>
            <person name="Ma J."/>
        </authorList>
    </citation>
    <scope>NUCLEOTIDE SEQUENCE [LARGE SCALE GENOMIC DNA]</scope>
    <source>
        <strain evidence="11">CGMCC 1.16444</strain>
    </source>
</reference>
<proteinExistence type="predicted"/>
<keyword evidence="2" id="KW-0479">Metal-binding</keyword>
<dbReference type="Gene3D" id="3.30.1380.10">
    <property type="match status" value="1"/>
</dbReference>
<evidence type="ECO:0000256" key="2">
    <source>
        <dbReference type="ARBA" id="ARBA00022723"/>
    </source>
</evidence>
<keyword evidence="1" id="KW-0645">Protease</keyword>
<dbReference type="Proteomes" id="UP001595796">
    <property type="component" value="Unassembled WGS sequence"/>
</dbReference>
<feature type="signal peptide" evidence="9">
    <location>
        <begin position="1"/>
        <end position="23"/>
    </location>
</feature>
<evidence type="ECO:0000256" key="1">
    <source>
        <dbReference type="ARBA" id="ARBA00022670"/>
    </source>
</evidence>
<dbReference type="Pfam" id="PF03411">
    <property type="entry name" value="Peptidase_M74"/>
    <property type="match status" value="1"/>
</dbReference>
<evidence type="ECO:0000256" key="5">
    <source>
        <dbReference type="ARBA" id="ARBA00022801"/>
    </source>
</evidence>
<keyword evidence="3 9" id="KW-0732">Signal</keyword>
<evidence type="ECO:0000256" key="4">
    <source>
        <dbReference type="ARBA" id="ARBA00022764"/>
    </source>
</evidence>
<dbReference type="EC" id="3.4.-.-" evidence="10"/>
<dbReference type="NCBIfam" id="NF006947">
    <property type="entry name" value="PRK09429.1"/>
    <property type="match status" value="1"/>
</dbReference>
<evidence type="ECO:0000313" key="11">
    <source>
        <dbReference type="Proteomes" id="UP001595796"/>
    </source>
</evidence>
<name>A0ABV9YXW2_9HYPH</name>
<keyword evidence="11" id="KW-1185">Reference proteome</keyword>
<keyword evidence="6" id="KW-0862">Zinc</keyword>
<evidence type="ECO:0000256" key="9">
    <source>
        <dbReference type="SAM" id="SignalP"/>
    </source>
</evidence>
<evidence type="ECO:0000256" key="7">
    <source>
        <dbReference type="ARBA" id="ARBA00023049"/>
    </source>
</evidence>
<feature type="chain" id="PRO_5045849667" evidence="9">
    <location>
        <begin position="24"/>
        <end position="355"/>
    </location>
</feature>
<evidence type="ECO:0000256" key="6">
    <source>
        <dbReference type="ARBA" id="ARBA00022833"/>
    </source>
</evidence>
<accession>A0ABV9YXW2</accession>
<dbReference type="GO" id="GO:0016787">
    <property type="term" value="F:hydrolase activity"/>
    <property type="evidence" value="ECO:0007669"/>
    <property type="project" value="UniProtKB-KW"/>
</dbReference>
<keyword evidence="7" id="KW-0482">Metalloprotease</keyword>
<protein>
    <submittedName>
        <fullName evidence="10">Penicillin-insensitive murein endopeptidase</fullName>
        <ecNumber evidence="10">3.4.-.-</ecNumber>
    </submittedName>
</protein>
<evidence type="ECO:0000313" key="10">
    <source>
        <dbReference type="EMBL" id="MFC5067703.1"/>
    </source>
</evidence>
<dbReference type="SUPFAM" id="SSF55166">
    <property type="entry name" value="Hedgehog/DD-peptidase"/>
    <property type="match status" value="1"/>
</dbReference>
<dbReference type="InterPro" id="IPR009045">
    <property type="entry name" value="Zn_M74/Hedgehog-like"/>
</dbReference>
<comment type="caution">
    <text evidence="10">The sequence shown here is derived from an EMBL/GenBank/DDBJ whole genome shotgun (WGS) entry which is preliminary data.</text>
</comment>
<evidence type="ECO:0000256" key="8">
    <source>
        <dbReference type="SAM" id="MobiDB-lite"/>
    </source>
</evidence>
<gene>
    <name evidence="10" type="primary">mepA</name>
    <name evidence="10" type="ORF">ACFPFW_06695</name>
</gene>
<feature type="region of interest" description="Disordered" evidence="8">
    <location>
        <begin position="276"/>
        <end position="355"/>
    </location>
</feature>